<sequence>MTDRDLILVTSILTGFIGYAIAPMGIVTLRITIGEEPRTKTLMVPFMMVKLPSAYNASIGQTNLNKLKDVVSKYHRSIKFPTSVGVGEAKSNPRESR</sequence>
<dbReference type="EMBL" id="AMZH03000058">
    <property type="protein sequence ID" value="RRT85799.1"/>
    <property type="molecule type" value="Genomic_DNA"/>
</dbReference>
<reference evidence="2 3" key="1">
    <citation type="journal article" date="2014" name="Agronomy (Basel)">
        <title>A Draft Genome Sequence for Ensete ventricosum, the Drought-Tolerant Tree Against Hunger.</title>
        <authorList>
            <person name="Harrison J."/>
            <person name="Moore K.A."/>
            <person name="Paszkiewicz K."/>
            <person name="Jones T."/>
            <person name="Grant M."/>
            <person name="Ambacheew D."/>
            <person name="Muzemil S."/>
            <person name="Studholme D.J."/>
        </authorList>
    </citation>
    <scope>NUCLEOTIDE SEQUENCE [LARGE SCALE GENOMIC DNA]</scope>
</reference>
<dbReference type="Proteomes" id="UP000287651">
    <property type="component" value="Unassembled WGS sequence"/>
</dbReference>
<evidence type="ECO:0000313" key="2">
    <source>
        <dbReference type="EMBL" id="RRT85799.1"/>
    </source>
</evidence>
<accession>A0A427BBF6</accession>
<dbReference type="PANTHER" id="PTHR33240">
    <property type="entry name" value="OS08G0508500 PROTEIN"/>
    <property type="match status" value="1"/>
</dbReference>
<keyword evidence="1" id="KW-0812">Transmembrane</keyword>
<evidence type="ECO:0000313" key="3">
    <source>
        <dbReference type="Proteomes" id="UP000287651"/>
    </source>
</evidence>
<dbReference type="PANTHER" id="PTHR33240:SF8">
    <property type="entry name" value="OS03G0439900 PROTEIN"/>
    <property type="match status" value="1"/>
</dbReference>
<comment type="caution">
    <text evidence="2">The sequence shown here is derived from an EMBL/GenBank/DDBJ whole genome shotgun (WGS) entry which is preliminary data.</text>
</comment>
<keyword evidence="1" id="KW-0472">Membrane</keyword>
<dbReference type="AlphaFoldDB" id="A0A427BBF6"/>
<protein>
    <submittedName>
        <fullName evidence="2">Uncharacterized protein</fullName>
    </submittedName>
</protein>
<feature type="transmembrane region" description="Helical" evidence="1">
    <location>
        <begin position="6"/>
        <end position="33"/>
    </location>
</feature>
<proteinExistence type="predicted"/>
<gene>
    <name evidence="2" type="ORF">B296_00001098</name>
</gene>
<evidence type="ECO:0000256" key="1">
    <source>
        <dbReference type="SAM" id="Phobius"/>
    </source>
</evidence>
<keyword evidence="1" id="KW-1133">Transmembrane helix</keyword>
<name>A0A427BBF6_ENSVE</name>
<organism evidence="2 3">
    <name type="scientific">Ensete ventricosum</name>
    <name type="common">Abyssinian banana</name>
    <name type="synonym">Musa ensete</name>
    <dbReference type="NCBI Taxonomy" id="4639"/>
    <lineage>
        <taxon>Eukaryota</taxon>
        <taxon>Viridiplantae</taxon>
        <taxon>Streptophyta</taxon>
        <taxon>Embryophyta</taxon>
        <taxon>Tracheophyta</taxon>
        <taxon>Spermatophyta</taxon>
        <taxon>Magnoliopsida</taxon>
        <taxon>Liliopsida</taxon>
        <taxon>Zingiberales</taxon>
        <taxon>Musaceae</taxon>
        <taxon>Ensete</taxon>
    </lineage>
</organism>